<organism evidence="1 2">
    <name type="scientific">Pectobacterium parmentieri</name>
    <dbReference type="NCBI Taxonomy" id="1905730"/>
    <lineage>
        <taxon>Bacteria</taxon>
        <taxon>Pseudomonadati</taxon>
        <taxon>Pseudomonadota</taxon>
        <taxon>Gammaproteobacteria</taxon>
        <taxon>Enterobacterales</taxon>
        <taxon>Pectobacteriaceae</taxon>
        <taxon>Pectobacterium</taxon>
    </lineage>
</organism>
<proteinExistence type="predicted"/>
<dbReference type="KEGG" id="ppar:A8F97_06255"/>
<sequence length="138" mass="16117">MLHKLSSCDRQHSAMLICVGDIRFGPPYFSLSIDDKELADRVFGKEMLWSPDSRYLVVQEWLSTAERDGPQTVLLCIDVREERQCKVSQATGGFIVPVRFEDDNLIYEKRYFSAGRHGATEYEIRFTDLPRWRALRLR</sequence>
<dbReference type="OrthoDB" id="1433180at2"/>
<dbReference type="Proteomes" id="UP000269665">
    <property type="component" value="Unassembled WGS sequence"/>
</dbReference>
<comment type="caution">
    <text evidence="1">The sequence shown here is derived from an EMBL/GenBank/DDBJ whole genome shotgun (WGS) entry which is preliminary data.</text>
</comment>
<evidence type="ECO:0000313" key="2">
    <source>
        <dbReference type="Proteomes" id="UP000269665"/>
    </source>
</evidence>
<dbReference type="AlphaFoldDB" id="A0A8B3F7N5"/>
<dbReference type="EMBL" id="PSZG01000001">
    <property type="protein sequence ID" value="RKO76505.1"/>
    <property type="molecule type" value="Genomic_DNA"/>
</dbReference>
<accession>A0A8B3F7N5</accession>
<name>A0A8B3F7N5_PECPM</name>
<dbReference type="RefSeq" id="WP_033071559.1">
    <property type="nucleotide sequence ID" value="NZ_CP015749.1"/>
</dbReference>
<reference evidence="1 2" key="1">
    <citation type="journal article" date="2018" name="BMC Genomics">
        <title>High genomic variability in the plant pathogenic bacterium Pectobacterium parmentieri deciphered from de novo assembled complete genomes.</title>
        <authorList>
            <person name="Zoledowska S."/>
            <person name="Motyka-Pomagruk A."/>
            <person name="Sledz W."/>
            <person name="Mengoni A."/>
            <person name="Lojkowska E."/>
        </authorList>
    </citation>
    <scope>NUCLEOTIDE SEQUENCE [LARGE SCALE GENOMIC DNA]</scope>
    <source>
        <strain evidence="1 2">IFB5626</strain>
    </source>
</reference>
<evidence type="ECO:0000313" key="1">
    <source>
        <dbReference type="EMBL" id="RKO76505.1"/>
    </source>
</evidence>
<gene>
    <name evidence="1" type="ORF">C5E00_06770</name>
</gene>
<dbReference type="GeneID" id="45849060"/>
<protein>
    <submittedName>
        <fullName evidence="1">Uncharacterized protein</fullName>
    </submittedName>
</protein>